<name>A0A1Y2K9W3_9PROT</name>
<dbReference type="GO" id="GO:0046872">
    <property type="term" value="F:metal ion binding"/>
    <property type="evidence" value="ECO:0007669"/>
    <property type="project" value="UniProtKB-KW"/>
</dbReference>
<reference evidence="6 7" key="1">
    <citation type="journal article" date="2016" name="BMC Genomics">
        <title>Combined genomic and structural analyses of a cultured magnetotactic bacterium reveals its niche adaptation to a dynamic environment.</title>
        <authorList>
            <person name="Araujo A.C."/>
            <person name="Morillo V."/>
            <person name="Cypriano J."/>
            <person name="Teixeira L.C."/>
            <person name="Leao P."/>
            <person name="Lyra S."/>
            <person name="Almeida L.G."/>
            <person name="Bazylinski D.A."/>
            <person name="Vasconcellos A.T."/>
            <person name="Abreu F."/>
            <person name="Lins U."/>
        </authorList>
    </citation>
    <scope>NUCLEOTIDE SEQUENCE [LARGE SCALE GENOMIC DNA]</scope>
    <source>
        <strain evidence="6 7">IT-1</strain>
    </source>
</reference>
<keyword evidence="3" id="KW-0479">Metal-binding</keyword>
<dbReference type="InterPro" id="IPR012827">
    <property type="entry name" value="Hemerythrin_metal-bd"/>
</dbReference>
<dbReference type="InterPro" id="IPR012312">
    <property type="entry name" value="Hemerythrin-like"/>
</dbReference>
<keyword evidence="2" id="KW-0813">Transport</keyword>
<evidence type="ECO:0000259" key="5">
    <source>
        <dbReference type="Pfam" id="PF01814"/>
    </source>
</evidence>
<proteinExistence type="inferred from homology"/>
<evidence type="ECO:0000256" key="2">
    <source>
        <dbReference type="ARBA" id="ARBA00022621"/>
    </source>
</evidence>
<dbReference type="Proteomes" id="UP000194003">
    <property type="component" value="Unassembled WGS sequence"/>
</dbReference>
<dbReference type="AlphaFoldDB" id="A0A1Y2K9W3"/>
<dbReference type="NCBIfam" id="TIGR02481">
    <property type="entry name" value="hemeryth_dom"/>
    <property type="match status" value="1"/>
</dbReference>
<keyword evidence="7" id="KW-1185">Reference proteome</keyword>
<dbReference type="InterPro" id="IPR035938">
    <property type="entry name" value="Hemerythrin-like_sf"/>
</dbReference>
<dbReference type="InterPro" id="IPR016131">
    <property type="entry name" value="Haemerythrin_Fe_BS"/>
</dbReference>
<feature type="domain" description="Hemerythrin-like" evidence="5">
    <location>
        <begin position="12"/>
        <end position="99"/>
    </location>
</feature>
<sequence length="115" mass="13381">MTIATVDMTYLGIPEVDSEHEALFRHFSVLKRAVEREQFDRLSMIMLALNNYVSHHFDHEEAHMVDAGYPDLHQHQQQHAALYEELRGFDEAFKHLSSNATRKSLGMALFYFLEG</sequence>
<dbReference type="GO" id="GO:0005344">
    <property type="term" value="F:oxygen carrier activity"/>
    <property type="evidence" value="ECO:0007669"/>
    <property type="project" value="UniProtKB-KW"/>
</dbReference>
<evidence type="ECO:0000313" key="6">
    <source>
        <dbReference type="EMBL" id="OSM08456.1"/>
    </source>
</evidence>
<evidence type="ECO:0000256" key="1">
    <source>
        <dbReference type="ARBA" id="ARBA00010587"/>
    </source>
</evidence>
<comment type="similarity">
    <text evidence="1">Belongs to the hemerythrin family.</text>
</comment>
<dbReference type="InterPro" id="IPR050669">
    <property type="entry name" value="Hemerythrin"/>
</dbReference>
<dbReference type="PROSITE" id="PS00550">
    <property type="entry name" value="HEMERYTHRINS"/>
    <property type="match status" value="1"/>
</dbReference>
<dbReference type="RefSeq" id="WP_085440141.1">
    <property type="nucleotide sequence ID" value="NZ_LVJN01000011.1"/>
</dbReference>
<keyword evidence="2" id="KW-0561">Oxygen transport</keyword>
<evidence type="ECO:0000256" key="3">
    <source>
        <dbReference type="ARBA" id="ARBA00022723"/>
    </source>
</evidence>
<keyword evidence="4" id="KW-0408">Iron</keyword>
<dbReference type="SUPFAM" id="SSF47188">
    <property type="entry name" value="Hemerythrin-like"/>
    <property type="match status" value="1"/>
</dbReference>
<gene>
    <name evidence="6" type="ORF">MAIT1_04634</name>
</gene>
<comment type="caution">
    <text evidence="6">The sequence shown here is derived from an EMBL/GenBank/DDBJ whole genome shotgun (WGS) entry which is preliminary data.</text>
</comment>
<dbReference type="Pfam" id="PF01814">
    <property type="entry name" value="Hemerythrin"/>
    <property type="match status" value="1"/>
</dbReference>
<protein>
    <submittedName>
        <fullName evidence="6">Putative hemerythrin-like metal-binding protein</fullName>
    </submittedName>
</protein>
<dbReference type="OrthoDB" id="7305302at2"/>
<evidence type="ECO:0000256" key="4">
    <source>
        <dbReference type="ARBA" id="ARBA00023004"/>
    </source>
</evidence>
<organism evidence="6 7">
    <name type="scientific">Magnetofaba australis IT-1</name>
    <dbReference type="NCBI Taxonomy" id="1434232"/>
    <lineage>
        <taxon>Bacteria</taxon>
        <taxon>Pseudomonadati</taxon>
        <taxon>Pseudomonadota</taxon>
        <taxon>Magnetococcia</taxon>
        <taxon>Magnetococcales</taxon>
        <taxon>Magnetococcaceae</taxon>
        <taxon>Magnetofaba</taxon>
    </lineage>
</organism>
<evidence type="ECO:0000313" key="7">
    <source>
        <dbReference type="Proteomes" id="UP000194003"/>
    </source>
</evidence>
<dbReference type="PANTHER" id="PTHR37164:SF1">
    <property type="entry name" value="BACTERIOHEMERYTHRIN"/>
    <property type="match status" value="1"/>
</dbReference>
<dbReference type="CDD" id="cd12107">
    <property type="entry name" value="Hemerythrin"/>
    <property type="match status" value="1"/>
</dbReference>
<dbReference type="EMBL" id="LVJN01000011">
    <property type="protein sequence ID" value="OSM08456.1"/>
    <property type="molecule type" value="Genomic_DNA"/>
</dbReference>
<dbReference type="PANTHER" id="PTHR37164">
    <property type="entry name" value="BACTERIOHEMERYTHRIN"/>
    <property type="match status" value="1"/>
</dbReference>
<accession>A0A1Y2K9W3</accession>
<dbReference type="Gene3D" id="1.20.120.50">
    <property type="entry name" value="Hemerythrin-like"/>
    <property type="match status" value="1"/>
</dbReference>
<dbReference type="STRING" id="1434232.MAIT1_04634"/>